<protein>
    <recommendedName>
        <fullName evidence="5">Selenoprotein T</fullName>
    </recommendedName>
</protein>
<dbReference type="GO" id="GO:0004791">
    <property type="term" value="F:thioredoxin-disulfide reductase (NADPH) activity"/>
    <property type="evidence" value="ECO:0007669"/>
    <property type="project" value="TreeGrafter"/>
</dbReference>
<accession>A0A6U3TNV0</accession>
<proteinExistence type="predicted"/>
<dbReference type="PANTHER" id="PTHR13544">
    <property type="entry name" value="SELENOPROTEIN T"/>
    <property type="match status" value="1"/>
</dbReference>
<dbReference type="InterPro" id="IPR036249">
    <property type="entry name" value="Thioredoxin-like_sf"/>
</dbReference>
<dbReference type="Gene3D" id="3.40.30.10">
    <property type="entry name" value="Glutaredoxin"/>
    <property type="match status" value="1"/>
</dbReference>
<dbReference type="NCBIfam" id="TIGR02174">
    <property type="entry name" value="CXXU_selWTH"/>
    <property type="match status" value="1"/>
</dbReference>
<keyword evidence="2" id="KW-0676">Redox-active center</keyword>
<dbReference type="EMBL" id="HBGZ01006640">
    <property type="protein sequence ID" value="CAD9584636.1"/>
    <property type="molecule type" value="Transcribed_RNA"/>
</dbReference>
<dbReference type="InterPro" id="IPR011893">
    <property type="entry name" value="Selenoprotein_Rdx-typ"/>
</dbReference>
<reference evidence="4" key="1">
    <citation type="submission" date="2021-01" db="EMBL/GenBank/DDBJ databases">
        <authorList>
            <person name="Corre E."/>
            <person name="Pelletier E."/>
            <person name="Niang G."/>
            <person name="Scheremetjew M."/>
            <person name="Finn R."/>
            <person name="Kale V."/>
            <person name="Holt S."/>
            <person name="Cochrane G."/>
            <person name="Meng A."/>
            <person name="Brown T."/>
            <person name="Cohen L."/>
        </authorList>
    </citation>
    <scope>NUCLEOTIDE SEQUENCE</scope>
    <source>
        <strain evidence="4">SM1012Den-03</strain>
    </source>
</reference>
<keyword evidence="3" id="KW-0472">Membrane</keyword>
<organism evidence="4">
    <name type="scientific">Skeletonema marinoi</name>
    <dbReference type="NCBI Taxonomy" id="267567"/>
    <lineage>
        <taxon>Eukaryota</taxon>
        <taxon>Sar</taxon>
        <taxon>Stramenopiles</taxon>
        <taxon>Ochrophyta</taxon>
        <taxon>Bacillariophyta</taxon>
        <taxon>Coscinodiscophyceae</taxon>
        <taxon>Thalassiosirophycidae</taxon>
        <taxon>Thalassiosirales</taxon>
        <taxon>Skeletonemataceae</taxon>
        <taxon>Skeletonema</taxon>
        <taxon>Skeletonema marinoi-dohrnii complex</taxon>
    </lineage>
</organism>
<evidence type="ECO:0008006" key="5">
    <source>
        <dbReference type="Google" id="ProtNLM"/>
    </source>
</evidence>
<keyword evidence="3" id="KW-0812">Transmembrane</keyword>
<dbReference type="GO" id="GO:0045454">
    <property type="term" value="P:cell redox homeostasis"/>
    <property type="evidence" value="ECO:0007669"/>
    <property type="project" value="TreeGrafter"/>
</dbReference>
<dbReference type="SUPFAM" id="SSF52833">
    <property type="entry name" value="Thioredoxin-like"/>
    <property type="match status" value="1"/>
</dbReference>
<evidence type="ECO:0000256" key="1">
    <source>
        <dbReference type="ARBA" id="ARBA00022729"/>
    </source>
</evidence>
<gene>
    <name evidence="4" type="ORF">SMAR0320_LOCUS4673</name>
</gene>
<evidence type="ECO:0000313" key="4">
    <source>
        <dbReference type="EMBL" id="CAD9584636.1"/>
    </source>
</evidence>
<keyword evidence="3" id="KW-1133">Transmembrane helix</keyword>
<feature type="transmembrane region" description="Helical" evidence="3">
    <location>
        <begin position="36"/>
        <end position="62"/>
    </location>
</feature>
<dbReference type="GO" id="GO:0005789">
    <property type="term" value="C:endoplasmic reticulum membrane"/>
    <property type="evidence" value="ECO:0007669"/>
    <property type="project" value="TreeGrafter"/>
</dbReference>
<sequence length="141" mass="15888">MKANFLRLRELLRTEFPGEWSEISGDNYPAPEWTNLAATVISILQMLVILVVLTGDAVWNYIPGFRSGPPEFYYKMKDNPALTFMIVFLVIPSYVQSFANTGAFEIFLDDKLIFSKLETGRMPNVGEIMAALEKSGLQRGS</sequence>
<evidence type="ECO:0000256" key="2">
    <source>
        <dbReference type="ARBA" id="ARBA00023284"/>
    </source>
</evidence>
<dbReference type="AlphaFoldDB" id="A0A6U3TNV0"/>
<dbReference type="Pfam" id="PF10262">
    <property type="entry name" value="Rdx"/>
    <property type="match status" value="1"/>
</dbReference>
<keyword evidence="1" id="KW-0732">Signal</keyword>
<dbReference type="PANTHER" id="PTHR13544:SF0">
    <property type="entry name" value="THIOREDOXIN REDUCTASE-LIKE SELENOPROTEIN T"/>
    <property type="match status" value="1"/>
</dbReference>
<dbReference type="InterPro" id="IPR019389">
    <property type="entry name" value="Selenoprotein_T"/>
</dbReference>
<name>A0A6U3TNV0_9STRA</name>
<feature type="transmembrane region" description="Helical" evidence="3">
    <location>
        <begin position="82"/>
        <end position="108"/>
    </location>
</feature>
<evidence type="ECO:0000256" key="3">
    <source>
        <dbReference type="SAM" id="Phobius"/>
    </source>
</evidence>